<dbReference type="Pfam" id="PF17765">
    <property type="entry name" value="MLTR_LBD"/>
    <property type="match status" value="1"/>
</dbReference>
<name>A0ABS6XIQ9_9SPHN</name>
<protein>
    <submittedName>
        <fullName evidence="2">Helix-turn-helix transcriptional regulator</fullName>
    </submittedName>
</protein>
<dbReference type="PROSITE" id="PS50943">
    <property type="entry name" value="HTH_CROC1"/>
    <property type="match status" value="1"/>
</dbReference>
<dbReference type="RefSeq" id="WP_219237207.1">
    <property type="nucleotide sequence ID" value="NZ_JAHWZX010000003.1"/>
</dbReference>
<evidence type="ECO:0000259" key="1">
    <source>
        <dbReference type="PROSITE" id="PS50943"/>
    </source>
</evidence>
<dbReference type="InterPro" id="IPR001387">
    <property type="entry name" value="Cro/C1-type_HTH"/>
</dbReference>
<sequence>MASNRPFGNFLRSRRTRLCPENLSDEARKRRRTSGLKREEVAQRAGISVEWYVKLEQGRAVTPSRETVEALGDALRLDRIERAHLHSLAVAGGRQPFRREEAPDILRAIVSDMPGPAYITGQRFDILAWNDATTALFGDFGRIAHDDRNVMHWMLTDPAAKKVFGQSWPDEAHRIVSLFRASYDLWPGDPTFIALVDQVRERCPEFEGWWTEHGIGAPISGVKWLHHPTQGLVRYDYATFQANDDPALKLALYMSGAACRSGRAKAGDGK</sequence>
<keyword evidence="3" id="KW-1185">Reference proteome</keyword>
<evidence type="ECO:0000313" key="3">
    <source>
        <dbReference type="Proteomes" id="UP001197214"/>
    </source>
</evidence>
<organism evidence="2 3">
    <name type="scientific">Stakelama flava</name>
    <dbReference type="NCBI Taxonomy" id="2860338"/>
    <lineage>
        <taxon>Bacteria</taxon>
        <taxon>Pseudomonadati</taxon>
        <taxon>Pseudomonadota</taxon>
        <taxon>Alphaproteobacteria</taxon>
        <taxon>Sphingomonadales</taxon>
        <taxon>Sphingomonadaceae</taxon>
        <taxon>Stakelama</taxon>
    </lineage>
</organism>
<evidence type="ECO:0000313" key="2">
    <source>
        <dbReference type="EMBL" id="MBW4330093.1"/>
    </source>
</evidence>
<dbReference type="PANTHER" id="PTHR35010">
    <property type="entry name" value="BLL4672 PROTEIN-RELATED"/>
    <property type="match status" value="1"/>
</dbReference>
<comment type="caution">
    <text evidence="2">The sequence shown here is derived from an EMBL/GenBank/DDBJ whole genome shotgun (WGS) entry which is preliminary data.</text>
</comment>
<gene>
    <name evidence="2" type="ORF">KY084_04295</name>
</gene>
<dbReference type="InterPro" id="IPR041413">
    <property type="entry name" value="MLTR_LBD"/>
</dbReference>
<dbReference type="SMART" id="SM00530">
    <property type="entry name" value="HTH_XRE"/>
    <property type="match status" value="1"/>
</dbReference>
<dbReference type="EMBL" id="JAHWZX010000003">
    <property type="protein sequence ID" value="MBW4330093.1"/>
    <property type="molecule type" value="Genomic_DNA"/>
</dbReference>
<dbReference type="Proteomes" id="UP001197214">
    <property type="component" value="Unassembled WGS sequence"/>
</dbReference>
<accession>A0ABS6XIQ9</accession>
<reference evidence="2 3" key="1">
    <citation type="submission" date="2021-07" db="EMBL/GenBank/DDBJ databases">
        <title>Stakelama flava sp. nov., a novel endophytic bacterium isolated from branch of Kandelia candel.</title>
        <authorList>
            <person name="Tuo L."/>
        </authorList>
    </citation>
    <scope>NUCLEOTIDE SEQUENCE [LARGE SCALE GENOMIC DNA]</scope>
    <source>
        <strain evidence="2 3">CBK3Z-3</strain>
    </source>
</reference>
<feature type="domain" description="HTH cro/C1-type" evidence="1">
    <location>
        <begin position="26"/>
        <end position="82"/>
    </location>
</feature>
<proteinExistence type="predicted"/>
<dbReference type="PANTHER" id="PTHR35010:SF3">
    <property type="entry name" value="BLL4873 PROTEIN"/>
    <property type="match status" value="1"/>
</dbReference>
<dbReference type="CDD" id="cd00093">
    <property type="entry name" value="HTH_XRE"/>
    <property type="match status" value="1"/>
</dbReference>
<dbReference type="Pfam" id="PF13560">
    <property type="entry name" value="HTH_31"/>
    <property type="match status" value="1"/>
</dbReference>